<gene>
    <name evidence="4" type="ORF">JKG68_04440</name>
</gene>
<dbReference type="SUPFAM" id="SSF53474">
    <property type="entry name" value="alpha/beta-Hydrolases"/>
    <property type="match status" value="2"/>
</dbReference>
<dbReference type="NCBIfam" id="TIGR01840">
    <property type="entry name" value="esterase_phb"/>
    <property type="match status" value="1"/>
</dbReference>
<dbReference type="GO" id="GO:0005576">
    <property type="term" value="C:extracellular region"/>
    <property type="evidence" value="ECO:0007669"/>
    <property type="project" value="InterPro"/>
</dbReference>
<evidence type="ECO:0000256" key="3">
    <source>
        <dbReference type="SAM" id="MobiDB-lite"/>
    </source>
</evidence>
<sequence>MQRLGKMIHQLARSRTQWEGLMKAAGAAKSSFDGQPPAPSRLTEVSGFGSNPGNLRMLTYVPEILAPSPALVVVLHGCTQTAAGYDHGSGWSELADRYGFVVLYAEQQDANNPKRCFNWFQLGDIQRDRGEACSIRQMVEHAIRAHEVDRSRVFVTGLSAGGAMTSTMLAAYPEVFSGGAIIAGLPYHSATSVAEAFEAMFQGKGRSAKEWGDLVRGASSHEGPWPKVSVWHGSADATVKPMNAGEILKQWTNVHGLRANPSRSDTVDGYPHRVWTNAAGEEVIEEYVITGMAHGTPLAVGDDENSYGAAGPFLLDVGISSSYRIAKFWGLTGRPVGAVKKRTADESARKNEGADPAHSDAPKAIGRKRTARRSHEPREKAARSVFDVNAVITKALKAAGLMK</sequence>
<dbReference type="InterPro" id="IPR029058">
    <property type="entry name" value="AB_hydrolase_fold"/>
</dbReference>
<name>A0A936ZCI0_9HYPH</name>
<keyword evidence="1" id="KW-0732">Signal</keyword>
<keyword evidence="2" id="KW-0378">Hydrolase</keyword>
<keyword evidence="5" id="KW-1185">Reference proteome</keyword>
<feature type="compositionally biased region" description="Basic and acidic residues" evidence="3">
    <location>
        <begin position="342"/>
        <end position="361"/>
    </location>
</feature>
<dbReference type="Pfam" id="PF10503">
    <property type="entry name" value="Esterase_PHB"/>
    <property type="match status" value="1"/>
</dbReference>
<evidence type="ECO:0000256" key="1">
    <source>
        <dbReference type="ARBA" id="ARBA00022729"/>
    </source>
</evidence>
<dbReference type="InterPro" id="IPR050955">
    <property type="entry name" value="Plant_Biomass_Hydrol_Est"/>
</dbReference>
<dbReference type="GO" id="GO:0016787">
    <property type="term" value="F:hydrolase activity"/>
    <property type="evidence" value="ECO:0007669"/>
    <property type="project" value="UniProtKB-KW"/>
</dbReference>
<dbReference type="PANTHER" id="PTHR43037">
    <property type="entry name" value="UNNAMED PRODUCT-RELATED"/>
    <property type="match status" value="1"/>
</dbReference>
<reference evidence="4" key="1">
    <citation type="submission" date="2021-01" db="EMBL/GenBank/DDBJ databases">
        <title>Microvirga sp.</title>
        <authorList>
            <person name="Kim M.K."/>
        </authorList>
    </citation>
    <scope>NUCLEOTIDE SEQUENCE</scope>
    <source>
        <strain evidence="4">5420S-16</strain>
    </source>
</reference>
<dbReference type="InterPro" id="IPR010126">
    <property type="entry name" value="Esterase_phb"/>
</dbReference>
<accession>A0A936ZCI0</accession>
<dbReference type="EMBL" id="JAEQMY010000004">
    <property type="protein sequence ID" value="MBL0403205.1"/>
    <property type="molecule type" value="Genomic_DNA"/>
</dbReference>
<dbReference type="PANTHER" id="PTHR43037:SF1">
    <property type="entry name" value="BLL1128 PROTEIN"/>
    <property type="match status" value="1"/>
</dbReference>
<feature type="region of interest" description="Disordered" evidence="3">
    <location>
        <begin position="342"/>
        <end position="381"/>
    </location>
</feature>
<evidence type="ECO:0000313" key="5">
    <source>
        <dbReference type="Proteomes" id="UP000605848"/>
    </source>
</evidence>
<proteinExistence type="predicted"/>
<dbReference type="Gene3D" id="3.40.50.1820">
    <property type="entry name" value="alpha/beta hydrolase"/>
    <property type="match status" value="1"/>
</dbReference>
<protein>
    <submittedName>
        <fullName evidence="4">PHB depolymerase family esterase</fullName>
    </submittedName>
</protein>
<dbReference type="AlphaFoldDB" id="A0A936ZCI0"/>
<evidence type="ECO:0000256" key="2">
    <source>
        <dbReference type="ARBA" id="ARBA00022801"/>
    </source>
</evidence>
<organism evidence="4 5">
    <name type="scientific">Microvirga aerilata</name>
    <dbReference type="NCBI Taxonomy" id="670292"/>
    <lineage>
        <taxon>Bacteria</taxon>
        <taxon>Pseudomonadati</taxon>
        <taxon>Pseudomonadota</taxon>
        <taxon>Alphaproteobacteria</taxon>
        <taxon>Hyphomicrobiales</taxon>
        <taxon>Methylobacteriaceae</taxon>
        <taxon>Microvirga</taxon>
    </lineage>
</organism>
<evidence type="ECO:0000313" key="4">
    <source>
        <dbReference type="EMBL" id="MBL0403205.1"/>
    </source>
</evidence>
<dbReference type="Proteomes" id="UP000605848">
    <property type="component" value="Unassembled WGS sequence"/>
</dbReference>
<comment type="caution">
    <text evidence="4">The sequence shown here is derived from an EMBL/GenBank/DDBJ whole genome shotgun (WGS) entry which is preliminary data.</text>
</comment>